<evidence type="ECO:0000256" key="1">
    <source>
        <dbReference type="ARBA" id="ARBA00004496"/>
    </source>
</evidence>
<dbReference type="OrthoDB" id="123929at2759"/>
<dbReference type="GO" id="GO:0005524">
    <property type="term" value="F:ATP binding"/>
    <property type="evidence" value="ECO:0007669"/>
    <property type="project" value="UniProtKB-UniRule"/>
</dbReference>
<organism evidence="9 10">
    <name type="scientific">Besnoitia besnoiti</name>
    <name type="common">Apicomplexan protozoan</name>
    <dbReference type="NCBI Taxonomy" id="94643"/>
    <lineage>
        <taxon>Eukaryota</taxon>
        <taxon>Sar</taxon>
        <taxon>Alveolata</taxon>
        <taxon>Apicomplexa</taxon>
        <taxon>Conoidasida</taxon>
        <taxon>Coccidia</taxon>
        <taxon>Eucoccidiorida</taxon>
        <taxon>Eimeriorina</taxon>
        <taxon>Sarcocystidae</taxon>
        <taxon>Besnoitia</taxon>
    </lineage>
</organism>
<feature type="domain" description="Kinesin motor" evidence="8">
    <location>
        <begin position="4"/>
        <end position="474"/>
    </location>
</feature>
<keyword evidence="2" id="KW-0963">Cytoplasm</keyword>
<dbReference type="GO" id="GO:0051231">
    <property type="term" value="P:spindle elongation"/>
    <property type="evidence" value="ECO:0007669"/>
    <property type="project" value="TreeGrafter"/>
</dbReference>
<dbReference type="GO" id="GO:0007018">
    <property type="term" value="P:microtubule-based movement"/>
    <property type="evidence" value="ECO:0007669"/>
    <property type="project" value="InterPro"/>
</dbReference>
<evidence type="ECO:0000259" key="8">
    <source>
        <dbReference type="PROSITE" id="PS50067"/>
    </source>
</evidence>
<feature type="compositionally biased region" description="Basic and acidic residues" evidence="7">
    <location>
        <begin position="1037"/>
        <end position="1051"/>
    </location>
</feature>
<keyword evidence="10" id="KW-1185">Reference proteome</keyword>
<comment type="subcellular location">
    <subcellularLocation>
        <location evidence="1">Cytoplasm</location>
    </subcellularLocation>
</comment>
<evidence type="ECO:0000256" key="5">
    <source>
        <dbReference type="ARBA" id="ARBA00023054"/>
    </source>
</evidence>
<dbReference type="GeneID" id="40309342"/>
<dbReference type="PROSITE" id="PS00411">
    <property type="entry name" value="KINESIN_MOTOR_1"/>
    <property type="match status" value="1"/>
</dbReference>
<dbReference type="Gene3D" id="3.40.850.10">
    <property type="entry name" value="Kinesin motor domain"/>
    <property type="match status" value="1"/>
</dbReference>
<feature type="compositionally biased region" description="Basic and acidic residues" evidence="7">
    <location>
        <begin position="789"/>
        <end position="822"/>
    </location>
</feature>
<evidence type="ECO:0000256" key="2">
    <source>
        <dbReference type="ARBA" id="ARBA00022490"/>
    </source>
</evidence>
<dbReference type="CDD" id="cd00106">
    <property type="entry name" value="KISc"/>
    <property type="match status" value="1"/>
</dbReference>
<name>A0A2A9ML89_BESBE</name>
<feature type="region of interest" description="Disordered" evidence="7">
    <location>
        <begin position="1037"/>
        <end position="1062"/>
    </location>
</feature>
<feature type="compositionally biased region" description="Low complexity" evidence="7">
    <location>
        <begin position="1126"/>
        <end position="1140"/>
    </location>
</feature>
<dbReference type="InterPro" id="IPR027417">
    <property type="entry name" value="P-loop_NTPase"/>
</dbReference>
<sequence length="1356" mass="146210">MAENVKVAVRIRPPHTYASLSGLFYAERQEGGSSRLSLPGPVTVEEANDGSAAVVRVQNKLGNQSKFVFDLLFESSQNGRRSPATEPPSGDVCRFSGLEYNTQAAVFERTAKPLCDSLLEGFNASILAYGQTGSGKTYTIVGPQDGASEKSEERGVLPRALQYLFSKLPPHKHGHHVSASSKTAPAAPSSSIVSWSMEVQFVEIYQEQIYDLLSLSPASAFQMPVSPSAKDAASDACPMPSPGGRGPADNAPAADLYAGGGSGALRVRYDPSRQAAYVAGARRIAVGDEEKAMQVFSQGVKNRRTAETKLNLSSSRSHAVFSIFLHLEKKEEPSPAAAGAAAAAQDGRRKAMRRKVSAQLHIVDLAGSERQKDTQASGDRLREAGKINYSLSVLSHVIRELVEHGSEEPPTPNGARSRPGASHIPYRDSKLTFLLMDALGGSSKAALIATLSPSLAHLGETVSTLHFAAMSKRIKNKATAHEVKIWDKASIEEMLRERKRQAEEVQRLRALLLDAKGVSRPPSQALDALSPSAFLALLEKDGGELEETGAGRGFEAREEKENAPQPTELEQRVAVLEAALVQASELHRRDQVDAQKHVDSLQKRVEYYDDFVRSLQRQRSRDVLSQVSLSVSCPDSEEGSQLFSVGFEEVERLRVELRQRELEAERLRACVLDLQEKERPLVALLILLQKHLKYREGLDRLALLPEEEDELLNGRSGDEDAFYCRQQLLVELLESTVNARSAGRGLRYSPPGSPKGGAGVQASGVLPARWQTDSEEPTTAATCAALEAGSERGERPRPEQAKDAKQEKSGDEAQRETEKGAEDSPESTSVTSEAPPAACPPTRARDAADEASWEATVTHFARAANDLIQHVQTKRKAASATSHAEVFASLAAHQDAGSGDTWPVRAGTSLQERIGRIAEMTAQLRALASVFDLLLDDHGSHGEAPAPLSRPVDAVHSSSLSVHGEEASAGSFSSVPSPADFALEPEASLSSPEPDKGAVGLESQQLRELYEDEKRASEALRQQVRWLQRTCRGLDTSSEKEQVFSSRREGEASDSPTPEESLAGVLQEYKDRVTELEAQVTLLSQKLGEKRVADKAGRLTQSPDQTHARLKPRHSTPDGGDSRVDPLASPSRPSLDLSLPLSSPLPSPSFPFVLPLSAVFDGCVTARGRFAMVVSLVARASEAKSGASASTAVLSLLQEVAGEPVSRGEGAGAALGGEADPGSCMRLSSEDACAVIHELPLAQVKKVSRVLEYGKKKNGYEDAERVGRREAEEKTRGGEQELSVSSYVYRIYFKHPISVWEHAERQGAKTKWVTVAVNEQALQRHGVTSPEACDRLLLSVLKGSTAAPQKGSAPPA</sequence>
<feature type="region of interest" description="Disordered" evidence="7">
    <location>
        <begin position="546"/>
        <end position="567"/>
    </location>
</feature>
<evidence type="ECO:0000256" key="4">
    <source>
        <dbReference type="ARBA" id="ARBA00022840"/>
    </source>
</evidence>
<feature type="binding site" evidence="6">
    <location>
        <begin position="130"/>
        <end position="137"/>
    </location>
    <ligand>
        <name>ATP</name>
        <dbReference type="ChEBI" id="CHEBI:30616"/>
    </ligand>
</feature>
<dbReference type="KEGG" id="bbes:BESB_044120"/>
<keyword evidence="5" id="KW-0175">Coiled coil</keyword>
<feature type="region of interest" description="Disordered" evidence="7">
    <location>
        <begin position="787"/>
        <end position="846"/>
    </location>
</feature>
<reference evidence="9 10" key="1">
    <citation type="submission" date="2017-09" db="EMBL/GenBank/DDBJ databases">
        <title>Genome sequencing of Besnoitia besnoiti strain Bb-Ger1.</title>
        <authorList>
            <person name="Schares G."/>
            <person name="Venepally P."/>
            <person name="Lorenzi H.A."/>
        </authorList>
    </citation>
    <scope>NUCLEOTIDE SEQUENCE [LARGE SCALE GENOMIC DNA]</scope>
    <source>
        <strain evidence="9 10">Bb-Ger1</strain>
    </source>
</reference>
<dbReference type="GO" id="GO:0007052">
    <property type="term" value="P:mitotic spindle organization"/>
    <property type="evidence" value="ECO:0007669"/>
    <property type="project" value="TreeGrafter"/>
</dbReference>
<dbReference type="PANTHER" id="PTHR47969">
    <property type="entry name" value="CHROMOSOME-ASSOCIATED KINESIN KIF4A-RELATED"/>
    <property type="match status" value="1"/>
</dbReference>
<feature type="region of interest" description="Disordered" evidence="7">
    <location>
        <begin position="1093"/>
        <end position="1140"/>
    </location>
</feature>
<dbReference type="GO" id="GO:0005875">
    <property type="term" value="C:microtubule associated complex"/>
    <property type="evidence" value="ECO:0007669"/>
    <property type="project" value="TreeGrafter"/>
</dbReference>
<dbReference type="GO" id="GO:0003777">
    <property type="term" value="F:microtubule motor activity"/>
    <property type="evidence" value="ECO:0007669"/>
    <property type="project" value="InterPro"/>
</dbReference>
<keyword evidence="3 6" id="KW-0547">Nucleotide-binding</keyword>
<dbReference type="RefSeq" id="XP_029220229.1">
    <property type="nucleotide sequence ID" value="XM_029362863.1"/>
</dbReference>
<dbReference type="PROSITE" id="PS50067">
    <property type="entry name" value="KINESIN_MOTOR_2"/>
    <property type="match status" value="1"/>
</dbReference>
<dbReference type="SMART" id="SM00129">
    <property type="entry name" value="KISc"/>
    <property type="match status" value="1"/>
</dbReference>
<proteinExistence type="inferred from homology"/>
<dbReference type="InterPro" id="IPR027640">
    <property type="entry name" value="Kinesin-like_fam"/>
</dbReference>
<dbReference type="Pfam" id="PF00225">
    <property type="entry name" value="Kinesin"/>
    <property type="match status" value="1"/>
</dbReference>
<dbReference type="InterPro" id="IPR019821">
    <property type="entry name" value="Kinesin_motor_CS"/>
</dbReference>
<dbReference type="PRINTS" id="PR00380">
    <property type="entry name" value="KINESINHEAVY"/>
</dbReference>
<dbReference type="PANTHER" id="PTHR47969:SF15">
    <property type="entry name" value="CHROMOSOME-ASSOCIATED KINESIN KIF4A-RELATED"/>
    <property type="match status" value="1"/>
</dbReference>
<protein>
    <submittedName>
        <fullName evidence="9">Kinesin motor domain-containing protein</fullName>
    </submittedName>
</protein>
<evidence type="ECO:0000256" key="6">
    <source>
        <dbReference type="PROSITE-ProRule" id="PRU00283"/>
    </source>
</evidence>
<dbReference type="SUPFAM" id="SSF52540">
    <property type="entry name" value="P-loop containing nucleoside triphosphate hydrolases"/>
    <property type="match status" value="1"/>
</dbReference>
<dbReference type="GO" id="GO:0005737">
    <property type="term" value="C:cytoplasm"/>
    <property type="evidence" value="ECO:0007669"/>
    <property type="project" value="UniProtKB-SubCell"/>
</dbReference>
<keyword evidence="4 6" id="KW-0067">ATP-binding</keyword>
<comment type="similarity">
    <text evidence="6">Belongs to the TRAFAC class myosin-kinesin ATPase superfamily. Kinesin family.</text>
</comment>
<dbReference type="STRING" id="94643.A0A2A9ML89"/>
<evidence type="ECO:0000313" key="9">
    <source>
        <dbReference type="EMBL" id="PFH36220.1"/>
    </source>
</evidence>
<keyword evidence="6" id="KW-0505">Motor protein</keyword>
<dbReference type="InterPro" id="IPR036961">
    <property type="entry name" value="Kinesin_motor_dom_sf"/>
</dbReference>
<feature type="region of interest" description="Disordered" evidence="7">
    <location>
        <begin position="403"/>
        <end position="423"/>
    </location>
</feature>
<gene>
    <name evidence="9" type="ORF">BESB_044120</name>
</gene>
<dbReference type="GO" id="GO:0008017">
    <property type="term" value="F:microtubule binding"/>
    <property type="evidence" value="ECO:0007669"/>
    <property type="project" value="InterPro"/>
</dbReference>
<dbReference type="Proteomes" id="UP000224006">
    <property type="component" value="Chromosome III"/>
</dbReference>
<evidence type="ECO:0000256" key="3">
    <source>
        <dbReference type="ARBA" id="ARBA00022741"/>
    </source>
</evidence>
<accession>A0A2A9ML89</accession>
<feature type="region of interest" description="Disordered" evidence="7">
    <location>
        <begin position="741"/>
        <end position="761"/>
    </location>
</feature>
<dbReference type="InterPro" id="IPR001752">
    <property type="entry name" value="Kinesin_motor_dom"/>
</dbReference>
<dbReference type="EMBL" id="NWUJ01000003">
    <property type="protein sequence ID" value="PFH36220.1"/>
    <property type="molecule type" value="Genomic_DNA"/>
</dbReference>
<evidence type="ECO:0000313" key="10">
    <source>
        <dbReference type="Proteomes" id="UP000224006"/>
    </source>
</evidence>
<dbReference type="VEuPathDB" id="ToxoDB:BESB_044120"/>
<evidence type="ECO:0000256" key="7">
    <source>
        <dbReference type="SAM" id="MobiDB-lite"/>
    </source>
</evidence>
<comment type="caution">
    <text evidence="9">The sequence shown here is derived from an EMBL/GenBank/DDBJ whole genome shotgun (WGS) entry which is preliminary data.</text>
</comment>
<feature type="region of interest" description="Disordered" evidence="7">
    <location>
        <begin position="957"/>
        <end position="999"/>
    </location>
</feature>